<accession>A0A444XPA1</accession>
<dbReference type="EMBL" id="SDMP01000019">
    <property type="protein sequence ID" value="RYQ91549.1"/>
    <property type="molecule type" value="Genomic_DNA"/>
</dbReference>
<organism evidence="1 2">
    <name type="scientific">Arachis hypogaea</name>
    <name type="common">Peanut</name>
    <dbReference type="NCBI Taxonomy" id="3818"/>
    <lineage>
        <taxon>Eukaryota</taxon>
        <taxon>Viridiplantae</taxon>
        <taxon>Streptophyta</taxon>
        <taxon>Embryophyta</taxon>
        <taxon>Tracheophyta</taxon>
        <taxon>Spermatophyta</taxon>
        <taxon>Magnoliopsida</taxon>
        <taxon>eudicotyledons</taxon>
        <taxon>Gunneridae</taxon>
        <taxon>Pentapetalae</taxon>
        <taxon>rosids</taxon>
        <taxon>fabids</taxon>
        <taxon>Fabales</taxon>
        <taxon>Fabaceae</taxon>
        <taxon>Papilionoideae</taxon>
        <taxon>50 kb inversion clade</taxon>
        <taxon>dalbergioids sensu lato</taxon>
        <taxon>Dalbergieae</taxon>
        <taxon>Pterocarpus clade</taxon>
        <taxon>Arachis</taxon>
    </lineage>
</organism>
<evidence type="ECO:0000313" key="1">
    <source>
        <dbReference type="EMBL" id="RYQ91549.1"/>
    </source>
</evidence>
<name>A0A444XPA1_ARAHY</name>
<proteinExistence type="predicted"/>
<evidence type="ECO:0000313" key="2">
    <source>
        <dbReference type="Proteomes" id="UP000289738"/>
    </source>
</evidence>
<reference evidence="1 2" key="1">
    <citation type="submission" date="2019-01" db="EMBL/GenBank/DDBJ databases">
        <title>Sequencing of cultivated peanut Arachis hypogaea provides insights into genome evolution and oil improvement.</title>
        <authorList>
            <person name="Chen X."/>
        </authorList>
    </citation>
    <scope>NUCLEOTIDE SEQUENCE [LARGE SCALE GENOMIC DNA]</scope>
    <source>
        <strain evidence="2">cv. Fuhuasheng</strain>
        <tissue evidence="1">Leaves</tissue>
    </source>
</reference>
<keyword evidence="2" id="KW-1185">Reference proteome</keyword>
<comment type="caution">
    <text evidence="1">The sequence shown here is derived from an EMBL/GenBank/DDBJ whole genome shotgun (WGS) entry which is preliminary data.</text>
</comment>
<gene>
    <name evidence="1" type="ORF">Ahy_B09g097479</name>
</gene>
<protein>
    <submittedName>
        <fullName evidence="1">Uncharacterized protein</fullName>
    </submittedName>
</protein>
<dbReference type="AlphaFoldDB" id="A0A444XPA1"/>
<sequence length="156" mass="17854">MQVVALAKLFEEKFAPNTQRWRSTTLPHSATPPKFTFAPTPKPLAIIPTSQPLNSYSTSHLLPTPPKPATMSKLSPMDFRREKGLRFTCDERYSLSHRCAAKHYFLIQSVKELPWEEIVVEENLEIKQPLPVEPDPHEPLHLSYNILTGIPDRRSN</sequence>
<dbReference type="Proteomes" id="UP000289738">
    <property type="component" value="Chromosome B09"/>
</dbReference>